<dbReference type="InterPro" id="IPR045857">
    <property type="entry name" value="O16G_dom_2"/>
</dbReference>
<dbReference type="SMART" id="SM00642">
    <property type="entry name" value="Aamy"/>
    <property type="match status" value="1"/>
</dbReference>
<organism evidence="5 6">
    <name type="scientific">Leifsonia aquatica ATCC 14665</name>
    <dbReference type="NCBI Taxonomy" id="1358026"/>
    <lineage>
        <taxon>Bacteria</taxon>
        <taxon>Bacillati</taxon>
        <taxon>Actinomycetota</taxon>
        <taxon>Actinomycetes</taxon>
        <taxon>Micrococcales</taxon>
        <taxon>Microbacteriaceae</taxon>
        <taxon>Leifsonia</taxon>
    </lineage>
</organism>
<dbReference type="InterPro" id="IPR017853">
    <property type="entry name" value="GH"/>
</dbReference>
<gene>
    <name evidence="5" type="ORF">N136_03280</name>
</gene>
<dbReference type="InterPro" id="IPR006047">
    <property type="entry name" value="GH13_cat_dom"/>
</dbReference>
<dbReference type="Proteomes" id="UP000016605">
    <property type="component" value="Unassembled WGS sequence"/>
</dbReference>
<evidence type="ECO:0000313" key="5">
    <source>
        <dbReference type="EMBL" id="ERK70375.1"/>
    </source>
</evidence>
<dbReference type="PATRIC" id="fig|1358026.3.peg.2765"/>
<dbReference type="GO" id="GO:0004556">
    <property type="term" value="F:alpha-amylase activity"/>
    <property type="evidence" value="ECO:0007669"/>
    <property type="project" value="TreeGrafter"/>
</dbReference>
<comment type="similarity">
    <text evidence="1">Belongs to the glycosyl hydrolase 13 family.</text>
</comment>
<dbReference type="FunFam" id="3.90.400.10:FF:000002">
    <property type="entry name" value="Sucrose isomerase"/>
    <property type="match status" value="1"/>
</dbReference>
<dbReference type="SUPFAM" id="SSF51445">
    <property type="entry name" value="(Trans)glycosidases"/>
    <property type="match status" value="1"/>
</dbReference>
<protein>
    <submittedName>
        <fullName evidence="5">Oligo-1,6-glucosidase</fullName>
    </submittedName>
</protein>
<sequence>MACVNDKWWQSAVVYQVYPRSFADSDGDGIGDLRGIIQHLDHLKELGVDVVWLSPIYASPHDDNGYDISDYQRIDPLFGTLDAFDELLEGLHERGIKLVMDLVVNHTSDEHPWFVESASSRDNPKRDWYWWRGPRDGAQPGEHGAEPTNWGSFFSGSAWQLDERTGEYYLHLFSRKQPDLNWENPEVRGAVYDMMNWWLDRGVDGFRMDVVNFLSKDVSLPDGVVPPGALWGDAYPFFAQGPRIHEFLHEMHERVFAGRDDRYLTVGEMPGVDIAEARRFTDPARGELDMVFQFEHVDLDHGPGGKWDHRDASVLDLKRNLAQWQEGLAEVGWNSLYWNNHDQPRVVSRFGDDGEHRIPSAKALGTVLHLMRGTPYVYQGEELGMTNVPFSTIDDFRDIETLNHYAEAVDVLGQPADEVLVALRRTSRDNARTPMQWSDEPNAGFTTGEPWITVNPNFPQVNAAAARADADSVFAHYRALIDLRHRSRLVSAGGFELVLPEHEQIFAYVRELDGGALLVLANLTGRPAAYDVAALPGWESAEVVLASGGTGTTGLTGVLGPWEAVVLQR</sequence>
<reference evidence="5 6" key="1">
    <citation type="submission" date="2013-08" db="EMBL/GenBank/DDBJ databases">
        <authorList>
            <person name="Weinstock G."/>
            <person name="Sodergren E."/>
            <person name="Wylie T."/>
            <person name="Fulton L."/>
            <person name="Fulton R."/>
            <person name="Fronick C."/>
            <person name="O'Laughlin M."/>
            <person name="Godfrey J."/>
            <person name="Miner T."/>
            <person name="Herter B."/>
            <person name="Appelbaum E."/>
            <person name="Cordes M."/>
            <person name="Lek S."/>
            <person name="Wollam A."/>
            <person name="Pepin K.H."/>
            <person name="Palsikar V.B."/>
            <person name="Mitreva M."/>
            <person name="Wilson R.K."/>
        </authorList>
    </citation>
    <scope>NUCLEOTIDE SEQUENCE [LARGE SCALE GENOMIC DNA]</scope>
    <source>
        <strain evidence="5 6">ATCC 14665</strain>
    </source>
</reference>
<comment type="caution">
    <text evidence="5">The sequence shown here is derived from an EMBL/GenBank/DDBJ whole genome shotgun (WGS) entry which is preliminary data.</text>
</comment>
<dbReference type="GO" id="GO:0009313">
    <property type="term" value="P:oligosaccharide catabolic process"/>
    <property type="evidence" value="ECO:0007669"/>
    <property type="project" value="TreeGrafter"/>
</dbReference>
<dbReference type="PANTHER" id="PTHR10357:SF184">
    <property type="entry name" value="OLIGO-1,6-GLUCOSIDASE 1"/>
    <property type="match status" value="1"/>
</dbReference>
<dbReference type="Pfam" id="PF00128">
    <property type="entry name" value="Alpha-amylase"/>
    <property type="match status" value="1"/>
</dbReference>
<dbReference type="AlphaFoldDB" id="U2R536"/>
<dbReference type="SUPFAM" id="SSF51011">
    <property type="entry name" value="Glycosyl hydrolase domain"/>
    <property type="match status" value="1"/>
</dbReference>
<dbReference type="Gene3D" id="3.90.400.10">
    <property type="entry name" value="Oligo-1,6-glucosidase, Domain 2"/>
    <property type="match status" value="1"/>
</dbReference>
<dbReference type="EMBL" id="AWVQ01000463">
    <property type="protein sequence ID" value="ERK70375.1"/>
    <property type="molecule type" value="Genomic_DNA"/>
</dbReference>
<feature type="domain" description="Glycosyl hydrolase family 13 catalytic" evidence="4">
    <location>
        <begin position="16"/>
        <end position="432"/>
    </location>
</feature>
<dbReference type="PANTHER" id="PTHR10357">
    <property type="entry name" value="ALPHA-AMYLASE FAMILY MEMBER"/>
    <property type="match status" value="1"/>
</dbReference>
<dbReference type="Gene3D" id="3.20.20.80">
    <property type="entry name" value="Glycosidases"/>
    <property type="match status" value="1"/>
</dbReference>
<evidence type="ECO:0000313" key="6">
    <source>
        <dbReference type="Proteomes" id="UP000016605"/>
    </source>
</evidence>
<dbReference type="NCBIfam" id="NF008183">
    <property type="entry name" value="PRK10933.1"/>
    <property type="match status" value="1"/>
</dbReference>
<evidence type="ECO:0000256" key="1">
    <source>
        <dbReference type="ARBA" id="ARBA00008061"/>
    </source>
</evidence>
<evidence type="ECO:0000256" key="2">
    <source>
        <dbReference type="ARBA" id="ARBA00022801"/>
    </source>
</evidence>
<evidence type="ECO:0000256" key="3">
    <source>
        <dbReference type="ARBA" id="ARBA00023295"/>
    </source>
</evidence>
<evidence type="ECO:0000259" key="4">
    <source>
        <dbReference type="SMART" id="SM00642"/>
    </source>
</evidence>
<proteinExistence type="inferred from homology"/>
<keyword evidence="2" id="KW-0378">Hydrolase</keyword>
<name>U2R536_LEIAQ</name>
<dbReference type="Gene3D" id="2.60.40.1180">
    <property type="entry name" value="Golgi alpha-mannosidase II"/>
    <property type="match status" value="1"/>
</dbReference>
<dbReference type="InterPro" id="IPR013780">
    <property type="entry name" value="Glyco_hydro_b"/>
</dbReference>
<dbReference type="CDD" id="cd11333">
    <property type="entry name" value="AmyAc_SI_OligoGlu_DGase"/>
    <property type="match status" value="1"/>
</dbReference>
<dbReference type="HOGENOM" id="CLU_006462_1_2_11"/>
<dbReference type="FunFam" id="3.20.20.80:FF:000064">
    <property type="entry name" value="Oligo-1,6-glucosidase"/>
    <property type="match status" value="1"/>
</dbReference>
<accession>U2R536</accession>
<keyword evidence="3" id="KW-0326">Glycosidase</keyword>